<proteinExistence type="predicted"/>
<dbReference type="Proteomes" id="UP000317355">
    <property type="component" value="Unassembled WGS sequence"/>
</dbReference>
<gene>
    <name evidence="1" type="ORF">FHK82_07250</name>
</gene>
<comment type="caution">
    <text evidence="1">The sequence shown here is derived from an EMBL/GenBank/DDBJ whole genome shotgun (WGS) entry which is preliminary data.</text>
</comment>
<name>A0A558D5V7_9GAMM</name>
<evidence type="ECO:0000313" key="2">
    <source>
        <dbReference type="Proteomes" id="UP000317355"/>
    </source>
</evidence>
<dbReference type="EMBL" id="VMRY01000021">
    <property type="protein sequence ID" value="TVT56390.1"/>
    <property type="molecule type" value="Genomic_DNA"/>
</dbReference>
<sequence>MQKTSIDASVEAICIKGCREVRRDIQLMEDGKTPPELTHHTKQAQQLILEELKVIMSVYGDNCRI</sequence>
<evidence type="ECO:0000313" key="1">
    <source>
        <dbReference type="EMBL" id="TVT56390.1"/>
    </source>
</evidence>
<organism evidence="1 2">
    <name type="scientific">Sedimenticola thiotaurini</name>
    <dbReference type="NCBI Taxonomy" id="1543721"/>
    <lineage>
        <taxon>Bacteria</taxon>
        <taxon>Pseudomonadati</taxon>
        <taxon>Pseudomonadota</taxon>
        <taxon>Gammaproteobacteria</taxon>
        <taxon>Chromatiales</taxon>
        <taxon>Sedimenticolaceae</taxon>
        <taxon>Sedimenticola</taxon>
    </lineage>
</organism>
<accession>A0A558D5V7</accession>
<dbReference type="AlphaFoldDB" id="A0A558D5V7"/>
<reference evidence="1 2" key="1">
    <citation type="submission" date="2019-07" db="EMBL/GenBank/DDBJ databases">
        <title>The pathways for chlorine oxyanion respiration interact through the shared metabolite chlorate.</title>
        <authorList>
            <person name="Barnum T.P."/>
            <person name="Cheng Y."/>
            <person name="Hill K.A."/>
            <person name="Lucas L.N."/>
            <person name="Carlson H.K."/>
            <person name="Coates J.D."/>
        </authorList>
    </citation>
    <scope>NUCLEOTIDE SEQUENCE [LARGE SCALE GENOMIC DNA]</scope>
    <source>
        <strain evidence="1">BK-3</strain>
    </source>
</reference>
<protein>
    <submittedName>
        <fullName evidence="1">Uncharacterized protein</fullName>
    </submittedName>
</protein>